<dbReference type="PATRIC" id="fig|1653479.3.peg.2654"/>
<evidence type="ECO:0000313" key="2">
    <source>
        <dbReference type="EMBL" id="AMY23920.1"/>
    </source>
</evidence>
<keyword evidence="3" id="KW-1185">Reference proteome</keyword>
<dbReference type="AlphaFoldDB" id="A0A143QLJ0"/>
<feature type="transmembrane region" description="Helical" evidence="1">
    <location>
        <begin position="57"/>
        <end position="79"/>
    </location>
</feature>
<evidence type="ECO:0000313" key="3">
    <source>
        <dbReference type="Proteomes" id="UP000076038"/>
    </source>
</evidence>
<keyword evidence="1" id="KW-0812">Transmembrane</keyword>
<reference evidence="3" key="2">
    <citation type="submission" date="2016-04" db="EMBL/GenBank/DDBJ databases">
        <title>Complete Genome and Plasmid Sequences for Rhodococcus fascians D188 and Draft Sequences for Rhodococcus spp. Isolates PBTS 1 and PBTS 2.</title>
        <authorList>
            <person name="Stamer R."/>
            <person name="Vereecke D."/>
            <person name="Zhang Y."/>
            <person name="Schilkey F."/>
            <person name="Devitt N."/>
            <person name="Randall J."/>
        </authorList>
    </citation>
    <scope>NUCLEOTIDE SEQUENCE [LARGE SCALE GENOMIC DNA]</scope>
    <source>
        <strain evidence="3">PBTS2</strain>
    </source>
</reference>
<proteinExistence type="predicted"/>
<gene>
    <name evidence="2" type="ORF">A3Q41_02625</name>
</gene>
<keyword evidence="1" id="KW-1133">Transmembrane helix</keyword>
<protein>
    <submittedName>
        <fullName evidence="2">Uncharacterized protein</fullName>
    </submittedName>
</protein>
<dbReference type="KEGG" id="rhs:A3Q41_02625"/>
<keyword evidence="1" id="KW-0472">Membrane</keyword>
<reference evidence="2 3" key="1">
    <citation type="journal article" date="2016" name="Genome Announc.">
        <title>Complete Genome and Plasmid Sequences for Rhodococcus fascians D188 and Draft Sequences for Rhodococcus Isolates PBTS 1 and PBTS 2.</title>
        <authorList>
            <person name="Stamler R.A."/>
            <person name="Vereecke D."/>
            <person name="Zhang Y."/>
            <person name="Schilkey F."/>
            <person name="Devitt N."/>
            <person name="Randall J.J."/>
        </authorList>
    </citation>
    <scope>NUCLEOTIDE SEQUENCE [LARGE SCALE GENOMIC DNA]</scope>
    <source>
        <strain evidence="2 3">PBTS2</strain>
    </source>
</reference>
<feature type="transmembrane region" description="Helical" evidence="1">
    <location>
        <begin position="91"/>
        <end position="112"/>
    </location>
</feature>
<dbReference type="Proteomes" id="UP000076038">
    <property type="component" value="Chromosome"/>
</dbReference>
<accession>A0A143QLJ0</accession>
<dbReference type="EMBL" id="CP015220">
    <property type="protein sequence ID" value="AMY23920.1"/>
    <property type="molecule type" value="Genomic_DNA"/>
</dbReference>
<sequence length="118" mass="13006">MSGPCGVHKFRAPRKRRTRIRQSSAQAPNRAFRFFARRNAAHYRGGVDSSTRKRSTALLRIALVLFAIGLVAIVAILFFPVFSDAKPPLGLYLTAMFSAPAGFVLALVYALLSGRRAR</sequence>
<evidence type="ECO:0000256" key="1">
    <source>
        <dbReference type="SAM" id="Phobius"/>
    </source>
</evidence>
<name>A0A143QLJ0_RHOFA</name>
<organism evidence="2 3">
    <name type="scientific">Rhodococcoides fascians</name>
    <name type="common">Rhodococcus fascians</name>
    <dbReference type="NCBI Taxonomy" id="1828"/>
    <lineage>
        <taxon>Bacteria</taxon>
        <taxon>Bacillati</taxon>
        <taxon>Actinomycetota</taxon>
        <taxon>Actinomycetes</taxon>
        <taxon>Mycobacteriales</taxon>
        <taxon>Nocardiaceae</taxon>
        <taxon>Rhodococcoides</taxon>
    </lineage>
</organism>